<accession>A0A6J5VC58</accession>
<evidence type="ECO:0008006" key="4">
    <source>
        <dbReference type="Google" id="ProtNLM"/>
    </source>
</evidence>
<keyword evidence="1" id="KW-0472">Membrane</keyword>
<proteinExistence type="predicted"/>
<name>A0A6J5VC58_PRUAR</name>
<reference evidence="2 3" key="1">
    <citation type="submission" date="2020-05" db="EMBL/GenBank/DDBJ databases">
        <authorList>
            <person name="Campoy J."/>
            <person name="Schneeberger K."/>
            <person name="Spophaly S."/>
        </authorList>
    </citation>
    <scope>NUCLEOTIDE SEQUENCE [LARGE SCALE GENOMIC DNA]</scope>
    <source>
        <strain evidence="2">PruArmRojPasFocal</strain>
    </source>
</reference>
<feature type="transmembrane region" description="Helical" evidence="1">
    <location>
        <begin position="12"/>
        <end position="32"/>
    </location>
</feature>
<protein>
    <recommendedName>
        <fullName evidence="4">Transmembrane protein</fullName>
    </recommendedName>
</protein>
<dbReference type="Proteomes" id="UP000507222">
    <property type="component" value="Unassembled WGS sequence"/>
</dbReference>
<feature type="transmembrane region" description="Helical" evidence="1">
    <location>
        <begin position="44"/>
        <end position="66"/>
    </location>
</feature>
<keyword evidence="1" id="KW-1133">Transmembrane helix</keyword>
<organism evidence="2 3">
    <name type="scientific">Prunus armeniaca</name>
    <name type="common">Apricot</name>
    <name type="synonym">Armeniaca vulgaris</name>
    <dbReference type="NCBI Taxonomy" id="36596"/>
    <lineage>
        <taxon>Eukaryota</taxon>
        <taxon>Viridiplantae</taxon>
        <taxon>Streptophyta</taxon>
        <taxon>Embryophyta</taxon>
        <taxon>Tracheophyta</taxon>
        <taxon>Spermatophyta</taxon>
        <taxon>Magnoliopsida</taxon>
        <taxon>eudicotyledons</taxon>
        <taxon>Gunneridae</taxon>
        <taxon>Pentapetalae</taxon>
        <taxon>rosids</taxon>
        <taxon>fabids</taxon>
        <taxon>Rosales</taxon>
        <taxon>Rosaceae</taxon>
        <taxon>Amygdaloideae</taxon>
        <taxon>Amygdaleae</taxon>
        <taxon>Prunus</taxon>
    </lineage>
</organism>
<sequence>MGEEGGRAYGVGVMGDLGVWVGGWGGGWWVVVSQKQRKIGDWGLVVGVLGYVDVFFVLFNVVAGYVGGWADVGFWVHGGKWWSWGMRA</sequence>
<evidence type="ECO:0000313" key="2">
    <source>
        <dbReference type="EMBL" id="CAB4286570.1"/>
    </source>
</evidence>
<keyword evidence="1" id="KW-0812">Transmembrane</keyword>
<evidence type="ECO:0000313" key="3">
    <source>
        <dbReference type="Proteomes" id="UP000507222"/>
    </source>
</evidence>
<dbReference type="AlphaFoldDB" id="A0A6J5VC58"/>
<dbReference type="EMBL" id="CAEKDK010000007">
    <property type="protein sequence ID" value="CAB4286570.1"/>
    <property type="molecule type" value="Genomic_DNA"/>
</dbReference>
<evidence type="ECO:0000256" key="1">
    <source>
        <dbReference type="SAM" id="Phobius"/>
    </source>
</evidence>
<gene>
    <name evidence="2" type="ORF">CURHAP_LOCUS44038</name>
</gene>